<reference evidence="1" key="1">
    <citation type="submission" date="2019-08" db="EMBL/GenBank/DDBJ databases">
        <title>The improved chromosome-level genome for the pearl oyster Pinctada fucata martensii using PacBio sequencing and Hi-C.</title>
        <authorList>
            <person name="Zheng Z."/>
        </authorList>
    </citation>
    <scope>NUCLEOTIDE SEQUENCE</scope>
    <source>
        <strain evidence="1">ZZ-2019</strain>
        <tissue evidence="1">Adductor muscle</tissue>
    </source>
</reference>
<sequence length="137" mass="15216">RKKERGDRWSEMSISSCDSGGLIYLVQLSAVVFDPINSPQWADFVIDKCIIIVDITLQVKPPQKLSRDKILTGINVDWGRLNVSQQVPRVSSMTVGNLQIFGVLSSNCESMTSQDRITLNATLLGMQDVGNLFLTED</sequence>
<organism evidence="1 2">
    <name type="scientific">Pinctada imbricata</name>
    <name type="common">Atlantic pearl-oyster</name>
    <name type="synonym">Pinctada martensii</name>
    <dbReference type="NCBI Taxonomy" id="66713"/>
    <lineage>
        <taxon>Eukaryota</taxon>
        <taxon>Metazoa</taxon>
        <taxon>Spiralia</taxon>
        <taxon>Lophotrochozoa</taxon>
        <taxon>Mollusca</taxon>
        <taxon>Bivalvia</taxon>
        <taxon>Autobranchia</taxon>
        <taxon>Pteriomorphia</taxon>
        <taxon>Pterioida</taxon>
        <taxon>Pterioidea</taxon>
        <taxon>Pteriidae</taxon>
        <taxon>Pinctada</taxon>
    </lineage>
</organism>
<name>A0AA88XKU2_PINIB</name>
<feature type="non-terminal residue" evidence="1">
    <location>
        <position position="1"/>
    </location>
</feature>
<gene>
    <name evidence="1" type="ORF">FSP39_009005</name>
</gene>
<dbReference type="AlphaFoldDB" id="A0AA88XKU2"/>
<proteinExistence type="predicted"/>
<dbReference type="Proteomes" id="UP001186944">
    <property type="component" value="Unassembled WGS sequence"/>
</dbReference>
<keyword evidence="2" id="KW-1185">Reference proteome</keyword>
<dbReference type="EMBL" id="VSWD01000014">
    <property type="protein sequence ID" value="KAK3082915.1"/>
    <property type="molecule type" value="Genomic_DNA"/>
</dbReference>
<evidence type="ECO:0000313" key="2">
    <source>
        <dbReference type="Proteomes" id="UP001186944"/>
    </source>
</evidence>
<evidence type="ECO:0000313" key="1">
    <source>
        <dbReference type="EMBL" id="KAK3082915.1"/>
    </source>
</evidence>
<accession>A0AA88XKU2</accession>
<protein>
    <submittedName>
        <fullName evidence="1">Uncharacterized protein</fullName>
    </submittedName>
</protein>
<comment type="caution">
    <text evidence="1">The sequence shown here is derived from an EMBL/GenBank/DDBJ whole genome shotgun (WGS) entry which is preliminary data.</text>
</comment>